<proteinExistence type="predicted"/>
<gene>
    <name evidence="1" type="ORF">S06H3_46407</name>
</gene>
<reference evidence="1" key="1">
    <citation type="journal article" date="2014" name="Front. Microbiol.">
        <title>High frequency of phylogenetically diverse reductive dehalogenase-homologous genes in deep subseafloor sedimentary metagenomes.</title>
        <authorList>
            <person name="Kawai M."/>
            <person name="Futagami T."/>
            <person name="Toyoda A."/>
            <person name="Takaki Y."/>
            <person name="Nishi S."/>
            <person name="Hori S."/>
            <person name="Arai W."/>
            <person name="Tsubouchi T."/>
            <person name="Morono Y."/>
            <person name="Uchiyama I."/>
            <person name="Ito T."/>
            <person name="Fujiyama A."/>
            <person name="Inagaki F."/>
            <person name="Takami H."/>
        </authorList>
    </citation>
    <scope>NUCLEOTIDE SEQUENCE</scope>
    <source>
        <strain evidence="1">Expedition CK06-06</strain>
    </source>
</reference>
<feature type="non-terminal residue" evidence="1">
    <location>
        <position position="1"/>
    </location>
</feature>
<comment type="caution">
    <text evidence="1">The sequence shown here is derived from an EMBL/GenBank/DDBJ whole genome shotgun (WGS) entry which is preliminary data.</text>
</comment>
<organism evidence="1">
    <name type="scientific">marine sediment metagenome</name>
    <dbReference type="NCBI Taxonomy" id="412755"/>
    <lineage>
        <taxon>unclassified sequences</taxon>
        <taxon>metagenomes</taxon>
        <taxon>ecological metagenomes</taxon>
    </lineage>
</organism>
<evidence type="ECO:0000313" key="1">
    <source>
        <dbReference type="EMBL" id="GAI40666.1"/>
    </source>
</evidence>
<protein>
    <submittedName>
        <fullName evidence="1">Uncharacterized protein</fullName>
    </submittedName>
</protein>
<sequence>GDSCYVIGQSIKDAATKKPTYLFKLDNKEMKRVYDGMWQNASTITLP</sequence>
<dbReference type="EMBL" id="BARV01029060">
    <property type="protein sequence ID" value="GAI40666.1"/>
    <property type="molecule type" value="Genomic_DNA"/>
</dbReference>
<accession>X1PDV7</accession>
<name>X1PDV7_9ZZZZ</name>
<dbReference type="AlphaFoldDB" id="X1PDV7"/>